<evidence type="ECO:0000313" key="7">
    <source>
        <dbReference type="Proteomes" id="UP001610335"/>
    </source>
</evidence>
<dbReference type="EMBL" id="JBFXLS010000164">
    <property type="protein sequence ID" value="KAL2812789.1"/>
    <property type="molecule type" value="Genomic_DNA"/>
</dbReference>
<comment type="caution">
    <text evidence="6">The sequence shown here is derived from an EMBL/GenBank/DDBJ whole genome shotgun (WGS) entry which is preliminary data.</text>
</comment>
<dbReference type="InterPro" id="IPR018392">
    <property type="entry name" value="LysM"/>
</dbReference>
<dbReference type="PROSITE" id="PS51782">
    <property type="entry name" value="LYSM"/>
    <property type="match status" value="1"/>
</dbReference>
<sequence>MRLPPSSVIALLTALSLFTAADAVRERAQRCPISCDSSMPSQWTSYHDPAYLSVCNETMLMYLAIYNPLDDPSTHSTIFACSTAKTSLVWIESEAQSDCRTDFNDSSATIEFGWSGSADESVIDQTLAIGDAIQRYFSNSVNCGHKDLFARAGQVIVGIHIGSNLEHSSAPVAAIQQLTSSIKSANGVYDQTVLQVCGSDSERTLGVSVNTQGSLTSVQKHMRTWNDGKCVDNLVSKEITDISLRTASRVIDSSTIGNTTALQARSMSIHHGHHHHHNRASHTYHRRSTCSYVQVASGDSCASLVQECGITAAEFTNYNPASDLCSALAVGQYVCCSEGDLPDFSPKPYSNGTFYTYAVQSGNSCSALEMLQREPTGALTVVDYIIYMTYNLHGQWDYGSTWAQDGCPAGNFLRSHVNLTETMLSLAMITKAGVATKQVVVGVTSYGRGFEMTDADCTGPMCTFTGPDSGATPSRCTNTAGYIANAEIDLLISDNNSTQVLFDGDTDSDLIIYDSVQWVAYMTNTAKSTRTEYYQSLNMAGTSEWAIDLESFGSSDDDSMTEWDPCTSMYDTLDAIEANASNIPDYCMNTYIVGVQHATLNESLANYTDIINDGYDDKFDAYSGYITELIPEELKLYMAANASRYFTCKTETYIQCCKDCSNAYACSNGCSSDSDCVTGYANVTSDCPDTIPEPDTLAARETQTPAHLISSSLTNLTIINDMLVDAYTNMYIDIWTANESAAVDSATLPTSMTKYAVQSMAKVAAEGAAIEAAEKKEMILSFVLGILFLLPSLGEAIDAAELATQGRVISLAGDAGNIRASIHGIVEDPKSAVFAVFGLLVAGRSDPEDAMENAKVAWREVSTNNIAKLGSDVKAEVDKVDSLKVSCI</sequence>
<evidence type="ECO:0000256" key="4">
    <source>
        <dbReference type="SAM" id="SignalP"/>
    </source>
</evidence>
<dbReference type="InterPro" id="IPR017853">
    <property type="entry name" value="GH"/>
</dbReference>
<dbReference type="InterPro" id="IPR036779">
    <property type="entry name" value="LysM_dom_sf"/>
</dbReference>
<dbReference type="Pfam" id="PF00704">
    <property type="entry name" value="Glyco_hydro_18"/>
    <property type="match status" value="1"/>
</dbReference>
<dbReference type="Gene3D" id="3.20.20.80">
    <property type="entry name" value="Glycosidases"/>
    <property type="match status" value="1"/>
</dbReference>
<keyword evidence="7" id="KW-1185">Reference proteome</keyword>
<dbReference type="SUPFAM" id="SSF54556">
    <property type="entry name" value="Chitinase insertion domain"/>
    <property type="match status" value="1"/>
</dbReference>
<feature type="chain" id="PRO_5045124239" description="LysM domain-containing protein" evidence="4">
    <location>
        <begin position="24"/>
        <end position="888"/>
    </location>
</feature>
<feature type="domain" description="LysM" evidence="5">
    <location>
        <begin position="291"/>
        <end position="336"/>
    </location>
</feature>
<evidence type="ECO:0000256" key="3">
    <source>
        <dbReference type="ARBA" id="ARBA00023026"/>
    </source>
</evidence>
<evidence type="ECO:0000256" key="1">
    <source>
        <dbReference type="ARBA" id="ARBA00008682"/>
    </source>
</evidence>
<dbReference type="InterPro" id="IPR001223">
    <property type="entry name" value="Glyco_hydro18_cat"/>
</dbReference>
<comment type="similarity">
    <text evidence="1">Belongs to the glycosyl hydrolase 18 family. Chitinase class V subfamily.</text>
</comment>
<dbReference type="InterPro" id="IPR053214">
    <property type="entry name" value="LysM12-like"/>
</dbReference>
<evidence type="ECO:0000259" key="5">
    <source>
        <dbReference type="PROSITE" id="PS51782"/>
    </source>
</evidence>
<protein>
    <recommendedName>
        <fullName evidence="5">LysM domain-containing protein</fullName>
    </recommendedName>
</protein>
<gene>
    <name evidence="6" type="ORF">BDW59DRAFT_167716</name>
</gene>
<proteinExistence type="inferred from homology"/>
<reference evidence="6 7" key="1">
    <citation type="submission" date="2024-07" db="EMBL/GenBank/DDBJ databases">
        <title>Section-level genome sequencing and comparative genomics of Aspergillus sections Usti and Cavernicolus.</title>
        <authorList>
            <consortium name="Lawrence Berkeley National Laboratory"/>
            <person name="Nybo J.L."/>
            <person name="Vesth T.C."/>
            <person name="Theobald S."/>
            <person name="Frisvad J.C."/>
            <person name="Larsen T.O."/>
            <person name="Kjaerboelling I."/>
            <person name="Rothschild-Mancinelli K."/>
            <person name="Lyhne E.K."/>
            <person name="Kogle M.E."/>
            <person name="Barry K."/>
            <person name="Clum A."/>
            <person name="Na H."/>
            <person name="Ledsgaard L."/>
            <person name="Lin J."/>
            <person name="Lipzen A."/>
            <person name="Kuo A."/>
            <person name="Riley R."/>
            <person name="Mondo S."/>
            <person name="LaButti K."/>
            <person name="Haridas S."/>
            <person name="Pangalinan J."/>
            <person name="Salamov A.A."/>
            <person name="Simmons B.A."/>
            <person name="Magnuson J.K."/>
            <person name="Chen J."/>
            <person name="Drula E."/>
            <person name="Henrissat B."/>
            <person name="Wiebenga A."/>
            <person name="Lubbers R.J."/>
            <person name="Gomes A.C."/>
            <person name="Makela M.R."/>
            <person name="Stajich J."/>
            <person name="Grigoriev I.V."/>
            <person name="Mortensen U.H."/>
            <person name="De vries R.P."/>
            <person name="Baker S.E."/>
            <person name="Andersen M.R."/>
        </authorList>
    </citation>
    <scope>NUCLEOTIDE SEQUENCE [LARGE SCALE GENOMIC DNA]</scope>
    <source>
        <strain evidence="6 7">CBS 600.67</strain>
    </source>
</reference>
<dbReference type="CDD" id="cd00118">
    <property type="entry name" value="LysM"/>
    <property type="match status" value="1"/>
</dbReference>
<name>A0ABR4HC40_9EURO</name>
<dbReference type="InterPro" id="IPR029070">
    <property type="entry name" value="Chitinase_insertion_sf"/>
</dbReference>
<feature type="signal peptide" evidence="4">
    <location>
        <begin position="1"/>
        <end position="23"/>
    </location>
</feature>
<evidence type="ECO:0000313" key="6">
    <source>
        <dbReference type="EMBL" id="KAL2812789.1"/>
    </source>
</evidence>
<evidence type="ECO:0000256" key="2">
    <source>
        <dbReference type="ARBA" id="ARBA00022669"/>
    </source>
</evidence>
<dbReference type="SUPFAM" id="SSF54106">
    <property type="entry name" value="LysM domain"/>
    <property type="match status" value="1"/>
</dbReference>
<dbReference type="Gene3D" id="3.10.50.10">
    <property type="match status" value="1"/>
</dbReference>
<organism evidence="6 7">
    <name type="scientific">Aspergillus cavernicola</name>
    <dbReference type="NCBI Taxonomy" id="176166"/>
    <lineage>
        <taxon>Eukaryota</taxon>
        <taxon>Fungi</taxon>
        <taxon>Dikarya</taxon>
        <taxon>Ascomycota</taxon>
        <taxon>Pezizomycotina</taxon>
        <taxon>Eurotiomycetes</taxon>
        <taxon>Eurotiomycetidae</taxon>
        <taxon>Eurotiales</taxon>
        <taxon>Aspergillaceae</taxon>
        <taxon>Aspergillus</taxon>
        <taxon>Aspergillus subgen. Nidulantes</taxon>
    </lineage>
</organism>
<keyword evidence="2" id="KW-0147">Chitin-binding</keyword>
<dbReference type="PANTHER" id="PTHR47700:SF2">
    <property type="entry name" value="CHITINASE"/>
    <property type="match status" value="1"/>
</dbReference>
<dbReference type="SUPFAM" id="SSF51445">
    <property type="entry name" value="(Trans)glycosidases"/>
    <property type="match status" value="1"/>
</dbReference>
<keyword evidence="4" id="KW-0732">Signal</keyword>
<accession>A0ABR4HC40</accession>
<dbReference type="PANTHER" id="PTHR47700">
    <property type="entry name" value="V CHITINASE, PUTATIVE (AFU_ORTHOLOGUE AFUA_6G13720)-RELATED"/>
    <property type="match status" value="1"/>
</dbReference>
<keyword evidence="3" id="KW-0843">Virulence</keyword>
<dbReference type="Gene3D" id="3.10.350.10">
    <property type="entry name" value="LysM domain"/>
    <property type="match status" value="1"/>
</dbReference>
<dbReference type="Proteomes" id="UP001610335">
    <property type="component" value="Unassembled WGS sequence"/>
</dbReference>